<dbReference type="AlphaFoldDB" id="A0A1G7RQE3"/>
<dbReference type="Proteomes" id="UP000199708">
    <property type="component" value="Unassembled WGS sequence"/>
</dbReference>
<dbReference type="InterPro" id="IPR029039">
    <property type="entry name" value="Flavoprotein-like_sf"/>
</dbReference>
<dbReference type="PANTHER" id="PTHR47307:SF1">
    <property type="entry name" value="GLUTATHIONE-REGULATED POTASSIUM-EFFLUX SYSTEM ANCILLARY PROTEIN KEFG"/>
    <property type="match status" value="1"/>
</dbReference>
<organism evidence="3 4">
    <name type="scientific">Facklamia miroungae</name>
    <dbReference type="NCBI Taxonomy" id="120956"/>
    <lineage>
        <taxon>Bacteria</taxon>
        <taxon>Bacillati</taxon>
        <taxon>Bacillota</taxon>
        <taxon>Bacilli</taxon>
        <taxon>Lactobacillales</taxon>
        <taxon>Aerococcaceae</taxon>
        <taxon>Facklamia</taxon>
    </lineage>
</organism>
<protein>
    <submittedName>
        <fullName evidence="3">Putative NADPH-quinone reductase (Modulator of drug activity B)</fullName>
    </submittedName>
</protein>
<evidence type="ECO:0000256" key="1">
    <source>
        <dbReference type="ARBA" id="ARBA00023002"/>
    </source>
</evidence>
<dbReference type="InterPro" id="IPR003680">
    <property type="entry name" value="Flavodoxin_fold"/>
</dbReference>
<dbReference type="GO" id="GO:0003955">
    <property type="term" value="F:NAD(P)H dehydrogenase (quinone) activity"/>
    <property type="evidence" value="ECO:0007669"/>
    <property type="project" value="TreeGrafter"/>
</dbReference>
<dbReference type="SUPFAM" id="SSF52218">
    <property type="entry name" value="Flavoproteins"/>
    <property type="match status" value="1"/>
</dbReference>
<evidence type="ECO:0000313" key="3">
    <source>
        <dbReference type="EMBL" id="SDG12972.1"/>
    </source>
</evidence>
<evidence type="ECO:0000259" key="2">
    <source>
        <dbReference type="Pfam" id="PF02525"/>
    </source>
</evidence>
<dbReference type="GO" id="GO:0009055">
    <property type="term" value="F:electron transfer activity"/>
    <property type="evidence" value="ECO:0007669"/>
    <property type="project" value="TreeGrafter"/>
</dbReference>
<dbReference type="InterPro" id="IPR046980">
    <property type="entry name" value="KefG/KefF"/>
</dbReference>
<sequence length="228" mass="26763">MRVISYIAHDHLANSSSQQFLLASGKALTAIDYVDLTSEWHEKGSFKSSEELARLANYDRILFQFPLYWYQAPAILKIWMDQVFDDQLNIKQTQKILREKEFGIVLTVGSKRESFQPGERVGVTLSELLSPYYAWSNYFAMKYLPPFVISQFHYLTEAEKNNLLIDYVTYIKMGRINSLEDKVRVLLDELNRLELNLDPIDQLVFDQFIQKINEQADELKELKFLDEE</sequence>
<proteinExistence type="predicted"/>
<reference evidence="3 4" key="1">
    <citation type="submission" date="2016-10" db="EMBL/GenBank/DDBJ databases">
        <authorList>
            <person name="de Groot N.N."/>
        </authorList>
    </citation>
    <scope>NUCLEOTIDE SEQUENCE [LARGE SCALE GENOMIC DNA]</scope>
    <source>
        <strain evidence="3 4">ATCC BAA-466</strain>
    </source>
</reference>
<dbReference type="RefSeq" id="WP_090289550.1">
    <property type="nucleotide sequence ID" value="NZ_FNCK01000003.1"/>
</dbReference>
<evidence type="ECO:0000313" key="4">
    <source>
        <dbReference type="Proteomes" id="UP000199708"/>
    </source>
</evidence>
<feature type="domain" description="Flavodoxin-like fold" evidence="2">
    <location>
        <begin position="17"/>
        <end position="160"/>
    </location>
</feature>
<name>A0A1G7RQE3_9LACT</name>
<keyword evidence="1" id="KW-0560">Oxidoreductase</keyword>
<accession>A0A1G7RQE3</accession>
<dbReference type="GO" id="GO:0010181">
    <property type="term" value="F:FMN binding"/>
    <property type="evidence" value="ECO:0007669"/>
    <property type="project" value="TreeGrafter"/>
</dbReference>
<dbReference type="STRING" id="120956.SAMN05421791_103137"/>
<keyword evidence="4" id="KW-1185">Reference proteome</keyword>
<dbReference type="PANTHER" id="PTHR47307">
    <property type="entry name" value="GLUTATHIONE-REGULATED POTASSIUM-EFFLUX SYSTEM ANCILLARY PROTEIN KEFG"/>
    <property type="match status" value="1"/>
</dbReference>
<dbReference type="OrthoDB" id="9798454at2"/>
<dbReference type="Gene3D" id="3.40.50.360">
    <property type="match status" value="1"/>
</dbReference>
<gene>
    <name evidence="3" type="ORF">SAMN05421791_103137</name>
</gene>
<dbReference type="Pfam" id="PF02525">
    <property type="entry name" value="Flavodoxin_2"/>
    <property type="match status" value="1"/>
</dbReference>
<dbReference type="EMBL" id="FNCK01000003">
    <property type="protein sequence ID" value="SDG12972.1"/>
    <property type="molecule type" value="Genomic_DNA"/>
</dbReference>